<dbReference type="Gene3D" id="3.90.10.10">
    <property type="entry name" value="Cytochrome C3"/>
    <property type="match status" value="1"/>
</dbReference>
<dbReference type="InterPro" id="IPR020014">
    <property type="entry name" value="Decahaem_cyt-c_OmcA/MtrC"/>
</dbReference>
<keyword evidence="7" id="KW-1185">Reference proteome</keyword>
<dbReference type="PANTHER" id="PTHR35038:SF8">
    <property type="entry name" value="C-TYPE POLYHEME CYTOCHROME OMCC"/>
    <property type="match status" value="1"/>
</dbReference>
<dbReference type="InterPro" id="IPR054336">
    <property type="entry name" value="OmcA-like_N"/>
</dbReference>
<evidence type="ECO:0000259" key="5">
    <source>
        <dbReference type="Pfam" id="PF22113"/>
    </source>
</evidence>
<dbReference type="Pfam" id="PF22113">
    <property type="entry name" value="Mtrc-MtrF_II-IV_dom"/>
    <property type="match status" value="2"/>
</dbReference>
<dbReference type="Gene3D" id="1.10.720.180">
    <property type="match status" value="1"/>
</dbReference>
<dbReference type="SUPFAM" id="SSF48695">
    <property type="entry name" value="Multiheme cytochromes"/>
    <property type="match status" value="1"/>
</dbReference>
<feature type="domain" description="Outer membrane cytochrome MtrC/MtrF-like" evidence="5">
    <location>
        <begin position="215"/>
        <end position="333"/>
    </location>
</feature>
<dbReference type="STRING" id="225849.swp_0721"/>
<evidence type="ECO:0000313" key="6">
    <source>
        <dbReference type="EMBL" id="ACJ27537.1"/>
    </source>
</evidence>
<evidence type="ECO:0000259" key="4">
    <source>
        <dbReference type="Pfam" id="PF22112"/>
    </source>
</evidence>
<accession>B8CIR1</accession>
<dbReference type="KEGG" id="swp:swp_0721"/>
<dbReference type="InterPro" id="IPR036280">
    <property type="entry name" value="Multihaem_cyt_sf"/>
</dbReference>
<reference evidence="6 7" key="1">
    <citation type="journal article" date="2008" name="PLoS ONE">
        <title>Environmental adaptation: genomic analysis of the piezotolerant and psychrotolerant deep-sea iron reducing bacterium Shewanella piezotolerans WP3.</title>
        <authorList>
            <person name="Wang F."/>
            <person name="Wang J."/>
            <person name="Jian H."/>
            <person name="Zhang B."/>
            <person name="Li S."/>
            <person name="Wang F."/>
            <person name="Zeng X."/>
            <person name="Gao L."/>
            <person name="Bartlett D.H."/>
            <person name="Yu J."/>
            <person name="Hu S."/>
            <person name="Xiao X."/>
        </authorList>
    </citation>
    <scope>NUCLEOTIDE SEQUENCE [LARGE SCALE GENOMIC DNA]</scope>
    <source>
        <strain evidence="7">WP3 / JCM 13877</strain>
    </source>
</reference>
<dbReference type="NCBIfam" id="TIGR03507">
    <property type="entry name" value="decahem_SO1788"/>
    <property type="match status" value="1"/>
</dbReference>
<protein>
    <submittedName>
        <fullName evidence="6">Decaheme cytochrome c</fullName>
    </submittedName>
</protein>
<evidence type="ECO:0000256" key="3">
    <source>
        <dbReference type="SAM" id="SignalP"/>
    </source>
</evidence>
<feature type="domain" description="OmcA-like N-terminal" evidence="4">
    <location>
        <begin position="60"/>
        <end position="209"/>
    </location>
</feature>
<keyword evidence="1 3" id="KW-0732">Signal</keyword>
<dbReference type="AlphaFoldDB" id="B8CIR1"/>
<dbReference type="InterPro" id="IPR051829">
    <property type="entry name" value="Multiheme_Cytochr_ET"/>
</dbReference>
<sequence>MITTKKVSLALLISSALLISGCSDGEDGKNGEDGQPGGPGGPGDPGTSGLHIDMAAEAIAEISNATYADGIITVDFDLENKEGVGLHGLSADNEFHDFRFSLAQLETNQGSDLKQWISLLNETTNDAGTTFEQGFEKLKDCAECLVDHKDGTYTYTFNTNLQTAEDAAGVIFDAALTQRIAIEMQFEYASGHELAENAHYDWIPASNATEGVETRELVTLETCYTCHQPDSLKAHGGRRLDLENCQSCHNGIVSDPNDVSVELGHMVHAIHMGPEREGKDAEGNVVPMPYTIAGYGGDHAFDYPAFPTKPFMDCAVCHVQDEALADKDLWLANANANACTGCHTDSPAQHKSDKNPELTCTDCHSAAVHTDHNKPYDTAETFDVVFKDVDLSVPGTISFKVQALTDNGTVITPDQIFWKSFDFGKYSKPYVVVSWDIEKDYPEQIGDAVYSKRRINVKDHPFVDGFFNVTTAAIDIPTNIATRSLELLPLFKVCFEGSTPADCEYVSQSSLIDSQYPAYIQSEPYRVLLDDAYGGKQVRRPIVDTASCFGCHSKEFYHDSNGVNCIACHTNDKQLGAVEDKDGDAVVWGEMKSSSFMYKAHKATGHDNGHGGSGTILKTDCTTCHSATEGYGGLKYGFELGRNAGQAHTVPSFIAVEGNDPLVNPVETWYASPDAAACMSCHQKYLSDAAMAHIRGNGGYFGANKDAEHIVDVNDAGNAKDAKEACATCHSPAKVMEHHGFSL</sequence>
<feature type="compositionally biased region" description="Gly residues" evidence="2">
    <location>
        <begin position="34"/>
        <end position="46"/>
    </location>
</feature>
<dbReference type="InterPro" id="IPR054337">
    <property type="entry name" value="Mtrc-MtrF-like_dom_II/IV"/>
</dbReference>
<dbReference type="eggNOG" id="ENOG5033R2W">
    <property type="taxonomic scope" value="Bacteria"/>
</dbReference>
<dbReference type="PANTHER" id="PTHR35038">
    <property type="entry name" value="DISSIMILATORY SULFITE REDUCTASE SIRA"/>
    <property type="match status" value="1"/>
</dbReference>
<dbReference type="Pfam" id="PF22112">
    <property type="entry name" value="OmcA-like_N"/>
    <property type="match status" value="1"/>
</dbReference>
<evidence type="ECO:0000313" key="7">
    <source>
        <dbReference type="Proteomes" id="UP000000753"/>
    </source>
</evidence>
<dbReference type="EMBL" id="CP000472">
    <property type="protein sequence ID" value="ACJ27537.1"/>
    <property type="molecule type" value="Genomic_DNA"/>
</dbReference>
<feature type="signal peptide" evidence="3">
    <location>
        <begin position="1"/>
        <end position="25"/>
    </location>
</feature>
<dbReference type="Proteomes" id="UP000000753">
    <property type="component" value="Chromosome"/>
</dbReference>
<evidence type="ECO:0000256" key="2">
    <source>
        <dbReference type="SAM" id="MobiDB-lite"/>
    </source>
</evidence>
<feature type="region of interest" description="Disordered" evidence="2">
    <location>
        <begin position="24"/>
        <end position="49"/>
    </location>
</feature>
<gene>
    <name evidence="6" type="ordered locus">swp_0721</name>
</gene>
<dbReference type="PROSITE" id="PS51257">
    <property type="entry name" value="PROKAR_LIPOPROTEIN"/>
    <property type="match status" value="1"/>
</dbReference>
<name>B8CIR1_SHEPW</name>
<dbReference type="HOGENOM" id="CLU_011293_0_0_6"/>
<proteinExistence type="predicted"/>
<feature type="domain" description="Outer membrane cytochrome MtrC/MtrF-like" evidence="5">
    <location>
        <begin position="540"/>
        <end position="739"/>
    </location>
</feature>
<feature type="chain" id="PRO_5002866658" evidence="3">
    <location>
        <begin position="26"/>
        <end position="743"/>
    </location>
</feature>
<organism evidence="6 7">
    <name type="scientific">Shewanella piezotolerans (strain WP3 / JCM 13877)</name>
    <dbReference type="NCBI Taxonomy" id="225849"/>
    <lineage>
        <taxon>Bacteria</taxon>
        <taxon>Pseudomonadati</taxon>
        <taxon>Pseudomonadota</taxon>
        <taxon>Gammaproteobacteria</taxon>
        <taxon>Alteromonadales</taxon>
        <taxon>Shewanellaceae</taxon>
        <taxon>Shewanella</taxon>
    </lineage>
</organism>
<evidence type="ECO:0000256" key="1">
    <source>
        <dbReference type="ARBA" id="ARBA00022729"/>
    </source>
</evidence>